<sequence length="131" mass="14236">MLRFSRPLNLCLCAGVSLSLCGCGTLLHPERQGQKNGQLDPAIVLLDALGLVLFIIPGIVAFGIDFHNGTIYLPASTAGQRHFEPNQLTPAQLDALLSDQLGQPVSLQDPALVRLPQSSPQQLQQQLQRFR</sequence>
<dbReference type="AlphaFoldDB" id="A0A1G8M4Z8"/>
<evidence type="ECO:0000256" key="1">
    <source>
        <dbReference type="SAM" id="Phobius"/>
    </source>
</evidence>
<dbReference type="OrthoDB" id="6105601at2"/>
<keyword evidence="1" id="KW-0812">Transmembrane</keyword>
<gene>
    <name evidence="2" type="ORF">SAMN04488540_102269</name>
</gene>
<organism evidence="2 3">
    <name type="scientific">Ferrimonas sediminum</name>
    <dbReference type="NCBI Taxonomy" id="718193"/>
    <lineage>
        <taxon>Bacteria</taxon>
        <taxon>Pseudomonadati</taxon>
        <taxon>Pseudomonadota</taxon>
        <taxon>Gammaproteobacteria</taxon>
        <taxon>Alteromonadales</taxon>
        <taxon>Ferrimonadaceae</taxon>
        <taxon>Ferrimonas</taxon>
    </lineage>
</organism>
<keyword evidence="1" id="KW-1133">Transmembrane helix</keyword>
<keyword evidence="3" id="KW-1185">Reference proteome</keyword>
<evidence type="ECO:0000313" key="2">
    <source>
        <dbReference type="EMBL" id="SDI63028.1"/>
    </source>
</evidence>
<accession>A0A1G8M4Z8</accession>
<name>A0A1G8M4Z8_9GAMM</name>
<dbReference type="Proteomes" id="UP000199527">
    <property type="component" value="Unassembled WGS sequence"/>
</dbReference>
<keyword evidence="1" id="KW-0472">Membrane</keyword>
<dbReference type="EMBL" id="FNEM01000002">
    <property type="protein sequence ID" value="SDI63028.1"/>
    <property type="molecule type" value="Genomic_DNA"/>
</dbReference>
<protein>
    <submittedName>
        <fullName evidence="2">Uncharacterized protein</fullName>
    </submittedName>
</protein>
<proteinExistence type="predicted"/>
<evidence type="ECO:0000313" key="3">
    <source>
        <dbReference type="Proteomes" id="UP000199527"/>
    </source>
</evidence>
<dbReference type="PROSITE" id="PS51257">
    <property type="entry name" value="PROKAR_LIPOPROTEIN"/>
    <property type="match status" value="1"/>
</dbReference>
<dbReference type="RefSeq" id="WP_090362205.1">
    <property type="nucleotide sequence ID" value="NZ_FNEM01000002.1"/>
</dbReference>
<feature type="transmembrane region" description="Helical" evidence="1">
    <location>
        <begin position="42"/>
        <end position="64"/>
    </location>
</feature>
<reference evidence="3" key="1">
    <citation type="submission" date="2016-10" db="EMBL/GenBank/DDBJ databases">
        <authorList>
            <person name="Varghese N."/>
            <person name="Submissions S."/>
        </authorList>
    </citation>
    <scope>NUCLEOTIDE SEQUENCE [LARGE SCALE GENOMIC DNA]</scope>
    <source>
        <strain evidence="3">DSM 23317</strain>
    </source>
</reference>